<sequence>MSPGTRLLYLLTPPALLTYTVHRGLTHLEAKYPAVPPEQASSRALTTPENPATQRCAEIDIYQARVPVEGLLRAAAAAAAAATNNNPNTSNTNLSPTINTQTLQTAWAILFLTSPIIQTEAKLIGLLTTGKFHPGDVGLSPAGFQPPEPSPDNPAPTKRKLINGGFIVERQPTESPYGLLASWKIPNEPREFFERIAQWGYPWRLMSGGRHEWSVSEPYLVDESEGAADGTKEREWVVDVRFASAHDYEVVEAEGERQKVIPGWGGRLHRGFAMLLVEDTVRRVK</sequence>
<protein>
    <submittedName>
        <fullName evidence="2">Uncharacterized protein</fullName>
    </submittedName>
</protein>
<reference evidence="2 3" key="1">
    <citation type="submission" date="2018-02" db="EMBL/GenBank/DDBJ databases">
        <title>The genomes of Aspergillus section Nigri reveals drivers in fungal speciation.</title>
        <authorList>
            <consortium name="DOE Joint Genome Institute"/>
            <person name="Vesth T.C."/>
            <person name="Nybo J."/>
            <person name="Theobald S."/>
            <person name="Brandl J."/>
            <person name="Frisvad J.C."/>
            <person name="Nielsen K.F."/>
            <person name="Lyhne E.K."/>
            <person name="Kogle M.E."/>
            <person name="Kuo A."/>
            <person name="Riley R."/>
            <person name="Clum A."/>
            <person name="Nolan M."/>
            <person name="Lipzen A."/>
            <person name="Salamov A."/>
            <person name="Henrissat B."/>
            <person name="Wiebenga A."/>
            <person name="De vries R.P."/>
            <person name="Grigoriev I.V."/>
            <person name="Mortensen U.H."/>
            <person name="Andersen M.R."/>
            <person name="Baker S.E."/>
        </authorList>
    </citation>
    <scope>NUCLEOTIDE SEQUENCE [LARGE SCALE GENOMIC DNA]</scope>
    <source>
        <strain evidence="2 3">CBS 101889</strain>
    </source>
</reference>
<feature type="region of interest" description="Disordered" evidence="1">
    <location>
        <begin position="137"/>
        <end position="158"/>
    </location>
</feature>
<proteinExistence type="predicted"/>
<dbReference type="GeneID" id="37198058"/>
<dbReference type="STRING" id="1450537.A0A395HWM0"/>
<feature type="compositionally biased region" description="Pro residues" evidence="1">
    <location>
        <begin position="144"/>
        <end position="154"/>
    </location>
</feature>
<dbReference type="VEuPathDB" id="FungiDB:BO97DRAFT_390445"/>
<dbReference type="RefSeq" id="XP_025551351.1">
    <property type="nucleotide sequence ID" value="XM_025693769.1"/>
</dbReference>
<dbReference type="OrthoDB" id="4480078at2759"/>
<evidence type="ECO:0000256" key="1">
    <source>
        <dbReference type="SAM" id="MobiDB-lite"/>
    </source>
</evidence>
<organism evidence="2 3">
    <name type="scientific">Aspergillus homomorphus (strain CBS 101889)</name>
    <dbReference type="NCBI Taxonomy" id="1450537"/>
    <lineage>
        <taxon>Eukaryota</taxon>
        <taxon>Fungi</taxon>
        <taxon>Dikarya</taxon>
        <taxon>Ascomycota</taxon>
        <taxon>Pezizomycotina</taxon>
        <taxon>Eurotiomycetes</taxon>
        <taxon>Eurotiomycetidae</taxon>
        <taxon>Eurotiales</taxon>
        <taxon>Aspergillaceae</taxon>
        <taxon>Aspergillus</taxon>
        <taxon>Aspergillus subgen. Circumdati</taxon>
    </lineage>
</organism>
<dbReference type="EMBL" id="KZ824284">
    <property type="protein sequence ID" value="RAL12197.1"/>
    <property type="molecule type" value="Genomic_DNA"/>
</dbReference>
<dbReference type="AlphaFoldDB" id="A0A395HWM0"/>
<evidence type="ECO:0000313" key="3">
    <source>
        <dbReference type="Proteomes" id="UP000248961"/>
    </source>
</evidence>
<accession>A0A395HWM0</accession>
<dbReference type="Proteomes" id="UP000248961">
    <property type="component" value="Unassembled WGS sequence"/>
</dbReference>
<evidence type="ECO:0000313" key="2">
    <source>
        <dbReference type="EMBL" id="RAL12197.1"/>
    </source>
</evidence>
<name>A0A395HWM0_ASPHC</name>
<keyword evidence="3" id="KW-1185">Reference proteome</keyword>
<gene>
    <name evidence="2" type="ORF">BO97DRAFT_390445</name>
</gene>